<comment type="caution">
    <text evidence="1">The sequence shown here is derived from an EMBL/GenBank/DDBJ whole genome shotgun (WGS) entry which is preliminary data.</text>
</comment>
<name>A0A7W7Q1Q2_9PSEU</name>
<keyword evidence="2" id="KW-1185">Reference proteome</keyword>
<dbReference type="EMBL" id="JACHJQ010000002">
    <property type="protein sequence ID" value="MBB4905332.1"/>
    <property type="molecule type" value="Genomic_DNA"/>
</dbReference>
<accession>A0A7W7Q1Q2</accession>
<dbReference type="InterPro" id="IPR029068">
    <property type="entry name" value="Glyas_Bleomycin-R_OHBP_Dase"/>
</dbReference>
<organism evidence="1 2">
    <name type="scientific">Actinophytocola algeriensis</name>
    <dbReference type="NCBI Taxonomy" id="1768010"/>
    <lineage>
        <taxon>Bacteria</taxon>
        <taxon>Bacillati</taxon>
        <taxon>Actinomycetota</taxon>
        <taxon>Actinomycetes</taxon>
        <taxon>Pseudonocardiales</taxon>
        <taxon>Pseudonocardiaceae</taxon>
    </lineage>
</organism>
<proteinExistence type="predicted"/>
<gene>
    <name evidence="1" type="ORF">FHR82_001549</name>
</gene>
<protein>
    <submittedName>
        <fullName evidence="1">Uncharacterized protein</fullName>
    </submittedName>
</protein>
<evidence type="ECO:0000313" key="2">
    <source>
        <dbReference type="Proteomes" id="UP000520767"/>
    </source>
</evidence>
<evidence type="ECO:0000313" key="1">
    <source>
        <dbReference type="EMBL" id="MBB4905332.1"/>
    </source>
</evidence>
<reference evidence="1 2" key="1">
    <citation type="submission" date="2020-08" db="EMBL/GenBank/DDBJ databases">
        <title>Genomic Encyclopedia of Type Strains, Phase III (KMG-III): the genomes of soil and plant-associated and newly described type strains.</title>
        <authorList>
            <person name="Whitman W."/>
        </authorList>
    </citation>
    <scope>NUCLEOTIDE SEQUENCE [LARGE SCALE GENOMIC DNA]</scope>
    <source>
        <strain evidence="1 2">CECT 8960</strain>
    </source>
</reference>
<dbReference type="RefSeq" id="WP_184809589.1">
    <property type="nucleotide sequence ID" value="NZ_JACHJQ010000002.1"/>
</dbReference>
<sequence length="244" mass="26659">MDYGFVEPFETGMRQMGEAVGGVCENFNGVVRYIYDHRFQFAPVLLVLKKQLDTMKKGIDQLVGLVKYAVEHHVPVLSLIVQSFRWITQVQTPVSDMSSKVSEPANPDLAYWDGAGAGEYRRRMGVQKDAVVDVASRAAFISEWLMKIATANVKFVVELAKTAVDVLSKFLVVTVKGATVVGIAFALDNLADAVGEALAEGVKLLVGLGEEFMAVVANIRDIVGQVGDHNKLPGGKWPQAVYER</sequence>
<dbReference type="AlphaFoldDB" id="A0A7W7Q1Q2"/>
<dbReference type="Proteomes" id="UP000520767">
    <property type="component" value="Unassembled WGS sequence"/>
</dbReference>
<dbReference type="SUPFAM" id="SSF54593">
    <property type="entry name" value="Glyoxalase/Bleomycin resistance protein/Dihydroxybiphenyl dioxygenase"/>
    <property type="match status" value="1"/>
</dbReference>